<evidence type="ECO:0000313" key="4">
    <source>
        <dbReference type="Proteomes" id="UP000824890"/>
    </source>
</evidence>
<dbReference type="Proteomes" id="UP000824890">
    <property type="component" value="Unassembled WGS sequence"/>
</dbReference>
<sequence length="186" mass="20681">MDDRVPFNTSGDGLFDFFPFRPQLSTALAVNRLVEESEEASADANRRCVRTEETSSFLFSISYGVTNNGYPVIGSQDRMMSSGSCLDSIQDGLITACPWDPRINGEFFLQTTLSIPLTHVKDFINDIKALVKIEPKSLCVLEGSNGILMRYVTSSPAFLGKEKKALDFDLTYYRSKDDPLTPRASL</sequence>
<comment type="caution">
    <text evidence="3">The sequence shown here is derived from an EMBL/GenBank/DDBJ whole genome shotgun (WGS) entry which is preliminary data.</text>
</comment>
<dbReference type="EMBL" id="JAGKQM010000012">
    <property type="protein sequence ID" value="KAH0896603.1"/>
    <property type="molecule type" value="Genomic_DNA"/>
</dbReference>
<dbReference type="InterPro" id="IPR050432">
    <property type="entry name" value="FAD-linked_Oxidoreductases_BP"/>
</dbReference>
<proteinExistence type="inferred from homology"/>
<dbReference type="PANTHER" id="PTHR13878">
    <property type="entry name" value="GULONOLACTONE OXIDASE"/>
    <property type="match status" value="1"/>
</dbReference>
<accession>A0ABQ8AWL7</accession>
<dbReference type="PANTHER" id="PTHR13878:SF169">
    <property type="entry name" value="L-GULONOLACTONE OXIDASE 1-RELATED"/>
    <property type="match status" value="1"/>
</dbReference>
<protein>
    <submittedName>
        <fullName evidence="3">Uncharacterized protein</fullName>
    </submittedName>
</protein>
<name>A0ABQ8AWL7_BRANA</name>
<keyword evidence="2" id="KW-0560">Oxidoreductase</keyword>
<evidence type="ECO:0000256" key="2">
    <source>
        <dbReference type="ARBA" id="ARBA00023002"/>
    </source>
</evidence>
<comment type="similarity">
    <text evidence="1">Belongs to the oxygen-dependent FAD-linked oxidoreductase family.</text>
</comment>
<gene>
    <name evidence="3" type="ORF">HID58_046171</name>
</gene>
<evidence type="ECO:0000313" key="3">
    <source>
        <dbReference type="EMBL" id="KAH0896603.1"/>
    </source>
</evidence>
<organism evidence="3 4">
    <name type="scientific">Brassica napus</name>
    <name type="common">Rape</name>
    <dbReference type="NCBI Taxonomy" id="3708"/>
    <lineage>
        <taxon>Eukaryota</taxon>
        <taxon>Viridiplantae</taxon>
        <taxon>Streptophyta</taxon>
        <taxon>Embryophyta</taxon>
        <taxon>Tracheophyta</taxon>
        <taxon>Spermatophyta</taxon>
        <taxon>Magnoliopsida</taxon>
        <taxon>eudicotyledons</taxon>
        <taxon>Gunneridae</taxon>
        <taxon>Pentapetalae</taxon>
        <taxon>rosids</taxon>
        <taxon>malvids</taxon>
        <taxon>Brassicales</taxon>
        <taxon>Brassicaceae</taxon>
        <taxon>Brassiceae</taxon>
        <taxon>Brassica</taxon>
    </lineage>
</organism>
<reference evidence="3 4" key="1">
    <citation type="submission" date="2021-05" db="EMBL/GenBank/DDBJ databases">
        <title>Genome Assembly of Synthetic Allotetraploid Brassica napus Reveals Homoeologous Exchanges between Subgenomes.</title>
        <authorList>
            <person name="Davis J.T."/>
        </authorList>
    </citation>
    <scope>NUCLEOTIDE SEQUENCE [LARGE SCALE GENOMIC DNA]</scope>
    <source>
        <strain evidence="4">cv. Da-Ae</strain>
        <tissue evidence="3">Seedling</tissue>
    </source>
</reference>
<keyword evidence="4" id="KW-1185">Reference proteome</keyword>
<evidence type="ECO:0000256" key="1">
    <source>
        <dbReference type="ARBA" id="ARBA00005466"/>
    </source>
</evidence>